<name>A0A9Y2B6U2_9SPHN</name>
<organism evidence="1 2">
    <name type="scientific">Altererythrobacter rubellus</name>
    <dbReference type="NCBI Taxonomy" id="2173831"/>
    <lineage>
        <taxon>Bacteria</taxon>
        <taxon>Pseudomonadati</taxon>
        <taxon>Pseudomonadota</taxon>
        <taxon>Alphaproteobacteria</taxon>
        <taxon>Sphingomonadales</taxon>
        <taxon>Erythrobacteraceae</taxon>
        <taxon>Altererythrobacter</taxon>
    </lineage>
</organism>
<dbReference type="Gene3D" id="3.90.1010.10">
    <property type="match status" value="1"/>
</dbReference>
<evidence type="ECO:0000313" key="1">
    <source>
        <dbReference type="EMBL" id="WIW94889.1"/>
    </source>
</evidence>
<dbReference type="RefSeq" id="WP_285975205.1">
    <property type="nucleotide sequence ID" value="NZ_CP127221.1"/>
</dbReference>
<sequence length="147" mass="15203">MPASTAAKLYTPNLLSLATELAAFPLSGDWQAEGSSRSTTCGSSLTVGINLTDQDAIAELGLGVSACAVGQAAAAVFARAAAGARLTSINLVLAKIEAWMKDPSAPEPDWPDFQALSAARELKGRHGAILLPWKAAQQALCKVPDTR</sequence>
<keyword evidence="2" id="KW-1185">Reference proteome</keyword>
<proteinExistence type="predicted"/>
<evidence type="ECO:0000313" key="2">
    <source>
        <dbReference type="Proteomes" id="UP001231445"/>
    </source>
</evidence>
<accession>A0A9Y2B6U2</accession>
<dbReference type="Proteomes" id="UP001231445">
    <property type="component" value="Chromosome"/>
</dbReference>
<gene>
    <name evidence="1" type="ORF">QQX03_07860</name>
</gene>
<protein>
    <submittedName>
        <fullName evidence="1">Iron-sulfur cluster assembly scaffold protein</fullName>
    </submittedName>
</protein>
<dbReference type="KEGG" id="arue:QQX03_07860"/>
<dbReference type="SUPFAM" id="SSF82649">
    <property type="entry name" value="SufE/NifU"/>
    <property type="match status" value="1"/>
</dbReference>
<reference evidence="1 2" key="1">
    <citation type="submission" date="2023-06" db="EMBL/GenBank/DDBJ databases">
        <title>Altererythrobacter rubellus NBRC 112769 genome.</title>
        <authorList>
            <person name="Zhang K."/>
        </authorList>
    </citation>
    <scope>NUCLEOTIDE SEQUENCE [LARGE SCALE GENOMIC DNA]</scope>
    <source>
        <strain evidence="1 2">NBRC 112769</strain>
    </source>
</reference>
<dbReference type="EMBL" id="CP127221">
    <property type="protein sequence ID" value="WIW94889.1"/>
    <property type="molecule type" value="Genomic_DNA"/>
</dbReference>
<dbReference type="AlphaFoldDB" id="A0A9Y2B6U2"/>